<dbReference type="Proteomes" id="UP000619079">
    <property type="component" value="Unassembled WGS sequence"/>
</dbReference>
<dbReference type="InterPro" id="IPR006311">
    <property type="entry name" value="TAT_signal"/>
</dbReference>
<dbReference type="AlphaFoldDB" id="A0A8J7J749"/>
<dbReference type="InterPro" id="IPR029058">
    <property type="entry name" value="AB_hydrolase_fold"/>
</dbReference>
<proteinExistence type="predicted"/>
<dbReference type="InterPro" id="IPR002925">
    <property type="entry name" value="Dienelactn_hydro"/>
</dbReference>
<dbReference type="Pfam" id="PF23678">
    <property type="entry name" value="YqhI"/>
    <property type="match status" value="1"/>
</dbReference>
<sequence>MTGPDPLPKRKKASDFDPRILEIFDGYVHGKISKRQFITRAGHYAAAGVTGAMILDQLQPNYAWAQQVAPDDPDIETAMIEYDSPDGHGTIRALMAKPAGATGPLPAVLVVHENRGLNPYIEDVVRRTAKAGYLALGPDGLTPLGGYPGTDDEGREMQRQLDPAKLMEDFFAAFEFLRDHPDSTGRVGAVGFCYGGGVCNTLAVTYPDLAASVPFYGRQPAAEDVPQIEAPLLIHYAGLDERINAGWDAYSEALRANQKTFSVHFYPNVNHGFHNDTTPRYDEAAATLAWDRTLAFFDEHLQPA</sequence>
<dbReference type="Gene3D" id="3.40.50.1820">
    <property type="entry name" value="alpha/beta hydrolase"/>
    <property type="match status" value="1"/>
</dbReference>
<evidence type="ECO:0000259" key="2">
    <source>
        <dbReference type="Pfam" id="PF23678"/>
    </source>
</evidence>
<dbReference type="PROSITE" id="PS51318">
    <property type="entry name" value="TAT"/>
    <property type="match status" value="1"/>
</dbReference>
<dbReference type="PANTHER" id="PTHR46623:SF6">
    <property type="entry name" value="ALPHA_BETA-HYDROLASES SUPERFAMILY PROTEIN"/>
    <property type="match status" value="1"/>
</dbReference>
<dbReference type="SUPFAM" id="SSF53474">
    <property type="entry name" value="alpha/beta-Hydrolases"/>
    <property type="match status" value="1"/>
</dbReference>
<name>A0A8J7J749_9RHOB</name>
<dbReference type="GO" id="GO:0016787">
    <property type="term" value="F:hydrolase activity"/>
    <property type="evidence" value="ECO:0007669"/>
    <property type="project" value="UniProtKB-KW"/>
</dbReference>
<organism evidence="3 4">
    <name type="scientific">Sedimentitalea arenosa</name>
    <dbReference type="NCBI Taxonomy" id="2798803"/>
    <lineage>
        <taxon>Bacteria</taxon>
        <taxon>Pseudomonadati</taxon>
        <taxon>Pseudomonadota</taxon>
        <taxon>Alphaproteobacteria</taxon>
        <taxon>Rhodobacterales</taxon>
        <taxon>Paracoccaceae</taxon>
        <taxon>Sedimentitalea</taxon>
    </lineage>
</organism>
<evidence type="ECO:0000313" key="4">
    <source>
        <dbReference type="Proteomes" id="UP000619079"/>
    </source>
</evidence>
<dbReference type="EMBL" id="JAELVR010000009">
    <property type="protein sequence ID" value="MBJ6372635.1"/>
    <property type="molecule type" value="Genomic_DNA"/>
</dbReference>
<feature type="domain" description="YqhI" evidence="2">
    <location>
        <begin position="9"/>
        <end position="42"/>
    </location>
</feature>
<evidence type="ECO:0000259" key="1">
    <source>
        <dbReference type="Pfam" id="PF01738"/>
    </source>
</evidence>
<dbReference type="Pfam" id="PF01738">
    <property type="entry name" value="DLH"/>
    <property type="match status" value="1"/>
</dbReference>
<keyword evidence="4" id="KW-1185">Reference proteome</keyword>
<dbReference type="PANTHER" id="PTHR46623">
    <property type="entry name" value="CARBOXYMETHYLENEBUTENOLIDASE-RELATED"/>
    <property type="match status" value="1"/>
</dbReference>
<reference evidence="3" key="1">
    <citation type="submission" date="2020-12" db="EMBL/GenBank/DDBJ databases">
        <title>Sedimentitalea sp. nov., isolated from sand in Incheon.</title>
        <authorList>
            <person name="Kim W."/>
        </authorList>
    </citation>
    <scope>NUCLEOTIDE SEQUENCE</scope>
    <source>
        <strain evidence="3">CAU 1593</strain>
    </source>
</reference>
<evidence type="ECO:0000313" key="3">
    <source>
        <dbReference type="EMBL" id="MBJ6372635.1"/>
    </source>
</evidence>
<protein>
    <submittedName>
        <fullName evidence="3">Dienelactone hydrolase family protein</fullName>
    </submittedName>
</protein>
<dbReference type="InterPro" id="IPR057802">
    <property type="entry name" value="YqhI_dom"/>
</dbReference>
<dbReference type="NCBIfam" id="NF041440">
    <property type="entry name" value="hydrolase_YghX"/>
    <property type="match status" value="1"/>
</dbReference>
<feature type="domain" description="Dienelactone hydrolase" evidence="1">
    <location>
        <begin position="91"/>
        <end position="300"/>
    </location>
</feature>
<gene>
    <name evidence="3" type="ORF">JF290_13955</name>
</gene>
<dbReference type="RefSeq" id="WP_199025507.1">
    <property type="nucleotide sequence ID" value="NZ_JAELVR010000009.1"/>
</dbReference>
<comment type="caution">
    <text evidence="3">The sequence shown here is derived from an EMBL/GenBank/DDBJ whole genome shotgun (WGS) entry which is preliminary data.</text>
</comment>
<dbReference type="InterPro" id="IPR051049">
    <property type="entry name" value="Dienelactone_hydrolase-like"/>
</dbReference>
<dbReference type="InterPro" id="IPR048094">
    <property type="entry name" value="YghX_hydrolase-like"/>
</dbReference>
<accession>A0A8J7J749</accession>
<keyword evidence="3" id="KW-0378">Hydrolase</keyword>